<comment type="caution">
    <text evidence="6">The sequence shown here is derived from an EMBL/GenBank/DDBJ whole genome shotgun (WGS) entry which is preliminary data.</text>
</comment>
<reference evidence="6 7" key="1">
    <citation type="submission" date="2020-01" db="EMBL/GenBank/DDBJ databases">
        <title>Draft genome sequence of Aspergillus udagawae IFM 46972.</title>
        <authorList>
            <person name="Takahashi H."/>
            <person name="Yaguchi T."/>
        </authorList>
    </citation>
    <scope>NUCLEOTIDE SEQUENCE [LARGE SCALE GENOMIC DNA]</scope>
    <source>
        <strain evidence="6 7">IFM 46972</strain>
    </source>
</reference>
<dbReference type="InterPro" id="IPR046839">
    <property type="entry name" value="ABC_toxin_N"/>
</dbReference>
<gene>
    <name evidence="6" type="ORF">IFM46972_11349</name>
</gene>
<sequence>MGRGLADIKNQLLPRSGLSFRDLLSLLKTRFVGRRLVILSVDRTLKFDESMANMRLWQLPLGKDAEESVIDPGLCDHMHGFVRLKNKLQWPIEQLDAVLATLSGSGTLCHDAQVLDQLVAVKQLATMTARTPSELQPLWGEMDTYRETSLYAKLFLKADEGEDDVVLVSNIITGTAKISDHLGRVLLALQISASEYESIKSAAQIPDQLSIANLSQLYRISLLCRILEVSPLDYERFLSLSEHRFDPFTDPATTLSVVERFSPRQTPPLPWALAELSFIVRGVPNGLHDSPNTTLQKNIEVTTAIRAKLSTPRAAGDPTTDGNLISQVTKLCTRLLGAERGRQIVDFLEDPSTPANPTVGEDQFIAYLEPFLANGGTQGLFKALIAQKVAPTSYDPDTETGEEKKEEKKETEQKAKEDAAITRRKIFIDAITPVMARTEKRQLILNILRSSVPKLQPTTMRFLLDGVIRQREEGLEGVTIRSGIEVLLRLGESLPIEVTEFDGYFRPPTTDIYTFINCAAGEEQVTLRLDRAELNFEKTTAKRPRATSSRLVRGQWYSIRYCGNIYQLQWSPQSAIGVAPSSFTQDNLVDARIVASTGAVMAKLMQLSLLVNRLGLEDTEIEFWQTTGQFDFNNVSAKHVHQLEQYRNTRDGFVRASAKRPLIELYRWLLSPMQDKAESLPEWLASVTSWPKRVCSSFLDAKYPKLDESACKERFKDISAIAKMQETMRFVTKVNLPSMSMKAFFAAAEPAVPTTVGSIVTKDFDDAAALRSAMQSRMSPSSMRMGPTQLSAANDQIRDGQRNALLHCLLSEKHKVNEYATSAEKLFGYFLCDVEMGPELQTSRIKQSISTVQLFVQRCLLGAESVYGVDNVARNELMTRDLDSMLRNWLDPTLRDDKTDEFLALESAIMEKKLDMDTITALVKGYMYRVNEVADLQVDAYLWERKDKRTVVTATDAADPGKQDIKYESTFHLFGRTRTTPATYYYRTLRLGGTSGDIIVYWSPWRKMNVDIPVQDLDGAGNKLPKAGSYLVPAVFNGRLVPPPDIQHRWEMRLGFIEYQNGKWSTKKVSQSAIYVSEEDKKLPSVSEFQFQVDAREEEDSIVRVQVGRVVGHSMKTLGYFEMRGQQLVLIDKENYPVPSIDAPSFAAEERLYKLEFSKLISRGEDSWAVLPGDGVFSNSDPQPLLPVKRRRKDKTMSHNLVMSFDHINYRAPTGFVFESSDVDKAQTFFAFPPDYDSFIRKSKRDDDDDKEDDIESAKKKVVKLKGEKLKTENLSDYINPMLLKRMNAEPGLHSLYNALSTFQYSADAKPSPGDFSHDVFSRRNSVLPHELSTPFAIYNWELGVHIPSLLIEHLMATRQYELALTVARLVFDPTVVGSKIEEAWSFPPFRDIQVRTGKGFDFDLDWKRKMTQNEWLESKWNVHAAARGNPAAYLLRIAIKYIKILIAAGDEHFRQNSLESIPLALQRYTEASQVFGPQPATIPRLGKPAVRTYNQIKGHIDSNTNLKVDIGLEFPFFGLPSDDESKKSPTERYMGFVRTDYFCVPANPALVALRNRIDDRLYNIRHGLDMNGRKRTLALFEPPIDPGALVRAAAGLGGASLGGLLADLESPMPKYRFSYLIQRAYDLVNELKGSAQQLISIKEKKDAEGLSMLRYKHQQCVLALTLRIKEHQKKEVQRVREVLEESRKQLEMQLGYYLQLTGEAKTVPRQGEIWEDIAIAIEARTKDDLRMSPYENMEGICYDTASSLNTNAAHLDAEAAALLSLPTVTTSIEPWGIGLSTSIGGSTFGQVVQGQASHLRARAQAAADEGGRAARKSALSRQLQERLLQVNTIGHELMRVDKDIAHLDTRVASVEWEIKAQQQEAENAAAEEEWMRKKYTNQQLYAFLDHSTSEIFHQTYLLALDMAKAARRALDFEHAVRYPDSSASSQPSTSIGGYWENSIDGLTSGDALLLDLRKMEMMHLENDTHDFEITKAISLRQIDPLALVQFQESGSAKITLDETLFDRDFPGHYCRRISSVALSIPCIVGPYSSINCTLTLTKHKYRISPIVKDAATLYAEDESKYRTDQIPITTVAISTGVQDTGRFDLDFHGSGQYSPFEGAGAISEWQIHLPEKRKQFDYRTISDVVMHLRYTAVDSSGRLEETVEKKIDSVKAPALAINLKDDYPAEWHKVASKQQSATKMVLAGLRNRLPFWIREKTVIRPSSLKVLVHPGCQSATLMGQTPQTAVPLAESSGDAVGKHTALGPSTTTPLPPLSDEPWKLDFGSATLQRGWLLIEY</sequence>
<name>A0A8H3SG85_9EURO</name>
<feature type="region of interest" description="Disordered" evidence="2">
    <location>
        <begin position="2237"/>
        <end position="2259"/>
    </location>
</feature>
<proteinExistence type="predicted"/>
<feature type="coiled-coil region" evidence="1">
    <location>
        <begin position="1667"/>
        <end position="1694"/>
    </location>
</feature>
<dbReference type="InterPro" id="IPR040840">
    <property type="entry name" value="TcA_TcB_BD"/>
</dbReference>
<accession>A0A8H3SG85</accession>
<protein>
    <submittedName>
        <fullName evidence="6">Uncharacterized protein</fullName>
    </submittedName>
</protein>
<feature type="compositionally biased region" description="Basic and acidic residues" evidence="2">
    <location>
        <begin position="401"/>
        <end position="416"/>
    </location>
</feature>
<dbReference type="Proteomes" id="UP000465221">
    <property type="component" value="Unassembled WGS sequence"/>
</dbReference>
<dbReference type="EMBL" id="BLKC01000211">
    <property type="protein sequence ID" value="GFF59311.1"/>
    <property type="molecule type" value="Genomic_DNA"/>
</dbReference>
<dbReference type="Pfam" id="PF18276">
    <property type="entry name" value="TcA_TcB_BD"/>
    <property type="match status" value="1"/>
</dbReference>
<evidence type="ECO:0000313" key="7">
    <source>
        <dbReference type="Proteomes" id="UP000465221"/>
    </source>
</evidence>
<dbReference type="Pfam" id="PF20220">
    <property type="entry name" value="ABC_toxin_N"/>
    <property type="match status" value="1"/>
</dbReference>
<organism evidence="6 7">
    <name type="scientific">Aspergillus udagawae</name>
    <dbReference type="NCBI Taxonomy" id="91492"/>
    <lineage>
        <taxon>Eukaryota</taxon>
        <taxon>Fungi</taxon>
        <taxon>Dikarya</taxon>
        <taxon>Ascomycota</taxon>
        <taxon>Pezizomycotina</taxon>
        <taxon>Eurotiomycetes</taxon>
        <taxon>Eurotiomycetidae</taxon>
        <taxon>Eurotiales</taxon>
        <taxon>Aspergillaceae</taxon>
        <taxon>Aspergillus</taxon>
        <taxon>Aspergillus subgen. Fumigati</taxon>
    </lineage>
</organism>
<feature type="coiled-coil region" evidence="1">
    <location>
        <begin position="1248"/>
        <end position="1275"/>
    </location>
</feature>
<feature type="domain" description="Tc toxin complex TcA C-terminal TcB-binding" evidence="3">
    <location>
        <begin position="1843"/>
        <end position="2137"/>
    </location>
</feature>
<feature type="domain" description="Neuraminidase-like" evidence="4">
    <location>
        <begin position="966"/>
        <end position="1040"/>
    </location>
</feature>
<feature type="region of interest" description="Disordered" evidence="2">
    <location>
        <begin position="392"/>
        <end position="416"/>
    </location>
</feature>
<evidence type="ECO:0000259" key="3">
    <source>
        <dbReference type="Pfam" id="PF18276"/>
    </source>
</evidence>
<evidence type="ECO:0000256" key="2">
    <source>
        <dbReference type="SAM" id="MobiDB-lite"/>
    </source>
</evidence>
<dbReference type="InterPro" id="IPR041079">
    <property type="entry name" value="Neuraminidase-like"/>
</dbReference>
<evidence type="ECO:0000259" key="5">
    <source>
        <dbReference type="Pfam" id="PF20220"/>
    </source>
</evidence>
<dbReference type="Pfam" id="PF18413">
    <property type="entry name" value="Neuraminidase"/>
    <property type="match status" value="1"/>
</dbReference>
<feature type="domain" description="ABC toxin N-terminal" evidence="5">
    <location>
        <begin position="795"/>
        <end position="906"/>
    </location>
</feature>
<evidence type="ECO:0000259" key="4">
    <source>
        <dbReference type="Pfam" id="PF18413"/>
    </source>
</evidence>
<evidence type="ECO:0000313" key="6">
    <source>
        <dbReference type="EMBL" id="GFF59311.1"/>
    </source>
</evidence>
<evidence type="ECO:0000256" key="1">
    <source>
        <dbReference type="SAM" id="Coils"/>
    </source>
</evidence>
<keyword evidence="1" id="KW-0175">Coiled coil</keyword>